<reference evidence="3 4" key="1">
    <citation type="submission" date="2013-07" db="EMBL/GenBank/DDBJ databases">
        <authorList>
            <person name="Stoco P.H."/>
            <person name="Wagner G."/>
            <person name="Gerber A."/>
            <person name="Zaha A."/>
            <person name="Thompson C."/>
            <person name="Bartholomeu D.C."/>
            <person name="Luckemeyer D.D."/>
            <person name="Bahia D."/>
            <person name="Loreto E."/>
            <person name="Prestes E.B."/>
            <person name="Lima F.M."/>
            <person name="Rodrigues-Luiz G."/>
            <person name="Vallejo G.A."/>
            <person name="Filho J.F."/>
            <person name="Monteiro K.M."/>
            <person name="Tyler K.M."/>
            <person name="de Almeida L.G."/>
            <person name="Ortiz M.F."/>
            <person name="Siervo M.A."/>
            <person name="de Moraes M.H."/>
            <person name="Cunha O.L."/>
            <person name="Mendonca-Neto R."/>
            <person name="Silva R."/>
            <person name="Teixeira S.M."/>
            <person name="Murta S.M."/>
            <person name="Sincero T.C."/>
            <person name="Mendes T.A."/>
            <person name="Urmenyi T.P."/>
            <person name="Silva V.G."/>
            <person name="da Rocha W.D."/>
            <person name="Andersson B."/>
            <person name="Romanha A.J."/>
            <person name="Steindel M."/>
            <person name="de Vasconcelos A.T."/>
            <person name="Grisard E.C."/>
        </authorList>
    </citation>
    <scope>NUCLEOTIDE SEQUENCE [LARGE SCALE GENOMIC DNA]</scope>
    <source>
        <strain evidence="3 4">SC58</strain>
    </source>
</reference>
<evidence type="ECO:0000256" key="2">
    <source>
        <dbReference type="SAM" id="Phobius"/>
    </source>
</evidence>
<accession>A0A061ISY0</accession>
<evidence type="ECO:0000313" key="3">
    <source>
        <dbReference type="EMBL" id="ESL05030.1"/>
    </source>
</evidence>
<feature type="region of interest" description="Disordered" evidence="1">
    <location>
        <begin position="75"/>
        <end position="99"/>
    </location>
</feature>
<name>A0A061ISY0_TRYRA</name>
<evidence type="ECO:0000313" key="4">
    <source>
        <dbReference type="Proteomes" id="UP000031737"/>
    </source>
</evidence>
<evidence type="ECO:0000256" key="1">
    <source>
        <dbReference type="SAM" id="MobiDB-lite"/>
    </source>
</evidence>
<proteinExistence type="predicted"/>
<feature type="transmembrane region" description="Helical" evidence="2">
    <location>
        <begin position="7"/>
        <end position="27"/>
    </location>
</feature>
<keyword evidence="4" id="KW-1185">Reference proteome</keyword>
<comment type="caution">
    <text evidence="3">The sequence shown here is derived from an EMBL/GenBank/DDBJ whole genome shotgun (WGS) entry which is preliminary data.</text>
</comment>
<dbReference type="AlphaFoldDB" id="A0A061ISY0"/>
<keyword evidence="2" id="KW-0812">Transmembrane</keyword>
<dbReference type="Proteomes" id="UP000031737">
    <property type="component" value="Unassembled WGS sequence"/>
</dbReference>
<protein>
    <submittedName>
        <fullName evidence="3">Uncharacterized protein</fullName>
    </submittedName>
</protein>
<keyword evidence="2" id="KW-0472">Membrane</keyword>
<keyword evidence="2" id="KW-1133">Transmembrane helix</keyword>
<gene>
    <name evidence="3" type="ORF">TRSC58_07372</name>
</gene>
<dbReference type="EMBL" id="AUPL01007525">
    <property type="protein sequence ID" value="ESL05030.1"/>
    <property type="molecule type" value="Genomic_DNA"/>
</dbReference>
<dbReference type="VEuPathDB" id="TriTrypDB:TRSC58_07372"/>
<sequence length="99" mass="11517">MRSEEKFFFFFAFFFFLRVCLLCLRRFPLGRRRWPHLSGPSSRGKQAHMRCGDAKFLIAFPFPLTVSAAAWVWGKRESPGRKRGEKKSESKKKSGTHCG</sequence>
<organism evidence="3 4">
    <name type="scientific">Trypanosoma rangeli SC58</name>
    <dbReference type="NCBI Taxonomy" id="429131"/>
    <lineage>
        <taxon>Eukaryota</taxon>
        <taxon>Discoba</taxon>
        <taxon>Euglenozoa</taxon>
        <taxon>Kinetoplastea</taxon>
        <taxon>Metakinetoplastina</taxon>
        <taxon>Trypanosomatida</taxon>
        <taxon>Trypanosomatidae</taxon>
        <taxon>Trypanosoma</taxon>
        <taxon>Herpetosoma</taxon>
    </lineage>
</organism>
<feature type="compositionally biased region" description="Basic and acidic residues" evidence="1">
    <location>
        <begin position="75"/>
        <end position="92"/>
    </location>
</feature>
<feature type="transmembrane region" description="Helical" evidence="2">
    <location>
        <begin position="56"/>
        <end position="74"/>
    </location>
</feature>